<dbReference type="AlphaFoldDB" id="A0A5A7SKT0"/>
<feature type="domain" description="TIM-barrel" evidence="4">
    <location>
        <begin position="199"/>
        <end position="275"/>
    </location>
</feature>
<dbReference type="GO" id="GO:0140662">
    <property type="term" value="F:ATP-dependent protein folding chaperone"/>
    <property type="evidence" value="ECO:0007669"/>
    <property type="project" value="InterPro"/>
</dbReference>
<dbReference type="InterPro" id="IPR015813">
    <property type="entry name" value="Pyrv/PenolPyrv_kinase-like_dom"/>
</dbReference>
<name>A0A5A7SKT0_CUCMM</name>
<gene>
    <name evidence="6" type="ORF">E6C27_scaffold653G00280</name>
</gene>
<dbReference type="InterPro" id="IPR051353">
    <property type="entry name" value="Tobamovirus_resist_UPF0261"/>
</dbReference>
<dbReference type="Pfam" id="PF09370">
    <property type="entry name" value="PEP_hydrolase"/>
    <property type="match status" value="1"/>
</dbReference>
<dbReference type="SUPFAM" id="SSF51621">
    <property type="entry name" value="Phosphoenolpyruvate/pyruvate domain"/>
    <property type="match status" value="1"/>
</dbReference>
<comment type="caution">
    <text evidence="6">The sequence shown here is derived from an EMBL/GenBank/DDBJ whole genome shotgun (WGS) entry which is preliminary data.</text>
</comment>
<dbReference type="InterPro" id="IPR043129">
    <property type="entry name" value="ATPase_NBD"/>
</dbReference>
<evidence type="ECO:0000256" key="1">
    <source>
        <dbReference type="ARBA" id="ARBA00007381"/>
    </source>
</evidence>
<evidence type="ECO:0000259" key="4">
    <source>
        <dbReference type="Pfam" id="PF09370"/>
    </source>
</evidence>
<keyword evidence="3" id="KW-0067">ATP-binding</keyword>
<evidence type="ECO:0000256" key="3">
    <source>
        <dbReference type="ARBA" id="ARBA00022840"/>
    </source>
</evidence>
<dbReference type="PANTHER" id="PTHR31862">
    <property type="entry name" value="UPF0261 DOMAIN PROTEIN (AFU_ORTHOLOGUE AFUA_1G10120)"/>
    <property type="match status" value="1"/>
</dbReference>
<dbReference type="SUPFAM" id="SSF53067">
    <property type="entry name" value="Actin-like ATPase domain"/>
    <property type="match status" value="1"/>
</dbReference>
<comment type="similarity">
    <text evidence="1">Belongs to the heat shock protein 70 family.</text>
</comment>
<dbReference type="InterPro" id="IPR013126">
    <property type="entry name" value="Hsp_70_fam"/>
</dbReference>
<dbReference type="PRINTS" id="PR00301">
    <property type="entry name" value="HEATSHOCK70"/>
</dbReference>
<keyword evidence="2" id="KW-0547">Nucleotide-binding</keyword>
<dbReference type="EMBL" id="SSTE01023081">
    <property type="protein sequence ID" value="KAA0025742.1"/>
    <property type="molecule type" value="Genomic_DNA"/>
</dbReference>
<protein>
    <submittedName>
        <fullName evidence="6">TIM-barrel signal transduction protein isoform 1</fullName>
    </submittedName>
</protein>
<dbReference type="PROSITE" id="PS00297">
    <property type="entry name" value="HSP70_1"/>
    <property type="match status" value="1"/>
</dbReference>
<organism evidence="6 7">
    <name type="scientific">Cucumis melo var. makuwa</name>
    <name type="common">Oriental melon</name>
    <dbReference type="NCBI Taxonomy" id="1194695"/>
    <lineage>
        <taxon>Eukaryota</taxon>
        <taxon>Viridiplantae</taxon>
        <taxon>Streptophyta</taxon>
        <taxon>Embryophyta</taxon>
        <taxon>Tracheophyta</taxon>
        <taxon>Spermatophyta</taxon>
        <taxon>Magnoliopsida</taxon>
        <taxon>eudicotyledons</taxon>
        <taxon>Gunneridae</taxon>
        <taxon>Pentapetalae</taxon>
        <taxon>rosids</taxon>
        <taxon>fabids</taxon>
        <taxon>Cucurbitales</taxon>
        <taxon>Cucurbitaceae</taxon>
        <taxon>Benincaseae</taxon>
        <taxon>Cucumis</taxon>
    </lineage>
</organism>
<sequence length="290" mass="31691">MAGKGEGPAIGIDLGTTYSCVGVWQHDRVEIIANDQGNRTMSSHQIGIDSLENRKIAHFIADKINNSSAKVRVCLPRNGVSALDAPRKSFYDPEATATLIEELHLNLFMIQVKVYPYHINDPEFAEELVKSFLEITPKDTDSCGPKLVLAETSQDLRKDFISKFNLSANGNITYSLSDFPEARLIDQYHLLDLLVTRTILGNLKAQIHKGVPIIGVGAGTGISAKFEEDGGVDLIVVYNSGWFRMAGRGSLVGLLPFADANAIVLEMANEVLPLSTVIDPVEVEILNLEN</sequence>
<dbReference type="Gene3D" id="3.40.50.12030">
    <property type="entry name" value="Uncharacterised protein family UPF0261, NC domain"/>
    <property type="match status" value="1"/>
</dbReference>
<dbReference type="FunFam" id="3.30.420.40:FF:000028">
    <property type="entry name" value="heat shock 70 kDa protein-like"/>
    <property type="match status" value="1"/>
</dbReference>
<accession>A0A5A7SKT0</accession>
<dbReference type="PANTHER" id="PTHR31862:SF1">
    <property type="entry name" value="UPF0261 DOMAIN PROTEIN (AFU_ORTHOLOGUE AFUA_1G10120)"/>
    <property type="match status" value="1"/>
</dbReference>
<dbReference type="Pfam" id="PF00012">
    <property type="entry name" value="HSP70"/>
    <property type="match status" value="1"/>
</dbReference>
<proteinExistence type="inferred from homology"/>
<dbReference type="InterPro" id="IPR013785">
    <property type="entry name" value="Aldolase_TIM"/>
</dbReference>
<dbReference type="OrthoDB" id="10264588at2759"/>
<dbReference type="STRING" id="1194695.A0A5A7SKT0"/>
<dbReference type="InterPro" id="IPR018181">
    <property type="entry name" value="Heat_shock_70_CS"/>
</dbReference>
<dbReference type="GO" id="GO:0005524">
    <property type="term" value="F:ATP binding"/>
    <property type="evidence" value="ECO:0007669"/>
    <property type="project" value="UniProtKB-KW"/>
</dbReference>
<dbReference type="InterPro" id="IPR009215">
    <property type="entry name" value="TIM-br_IGPS-like"/>
</dbReference>
<dbReference type="Pfam" id="PF23189">
    <property type="entry name" value="UPF0261_C"/>
    <property type="match status" value="1"/>
</dbReference>
<evidence type="ECO:0000313" key="6">
    <source>
        <dbReference type="EMBL" id="KAA0025742.1"/>
    </source>
</evidence>
<reference evidence="6 7" key="1">
    <citation type="submission" date="2019-08" db="EMBL/GenBank/DDBJ databases">
        <title>Draft genome sequences of two oriental melons (Cucumis melo L. var makuwa).</title>
        <authorList>
            <person name="Kwon S.-Y."/>
        </authorList>
    </citation>
    <scope>NUCLEOTIDE SEQUENCE [LARGE SCALE GENOMIC DNA]</scope>
    <source>
        <strain evidence="7">cv. SW 3</strain>
        <tissue evidence="6">Leaf</tissue>
    </source>
</reference>
<dbReference type="GO" id="GO:0003824">
    <property type="term" value="F:catalytic activity"/>
    <property type="evidence" value="ECO:0007669"/>
    <property type="project" value="InterPro"/>
</dbReference>
<dbReference type="Proteomes" id="UP000321393">
    <property type="component" value="Unassembled WGS sequence"/>
</dbReference>
<evidence type="ECO:0000256" key="2">
    <source>
        <dbReference type="ARBA" id="ARBA00022741"/>
    </source>
</evidence>
<evidence type="ECO:0000313" key="7">
    <source>
        <dbReference type="Proteomes" id="UP000321393"/>
    </source>
</evidence>
<dbReference type="InterPro" id="IPR056778">
    <property type="entry name" value="UPF0261_C"/>
</dbReference>
<evidence type="ECO:0000259" key="5">
    <source>
        <dbReference type="Pfam" id="PF23189"/>
    </source>
</evidence>
<feature type="domain" description="UPF0261" evidence="5">
    <location>
        <begin position="49"/>
        <end position="135"/>
    </location>
</feature>
<dbReference type="Gene3D" id="3.20.20.70">
    <property type="entry name" value="Aldolase class I"/>
    <property type="match status" value="1"/>
</dbReference>